<feature type="region of interest" description="Disordered" evidence="1">
    <location>
        <begin position="135"/>
        <end position="159"/>
    </location>
</feature>
<keyword evidence="2" id="KW-0472">Membrane</keyword>
<accession>A0ABX7PL86</accession>
<keyword evidence="2" id="KW-1133">Transmembrane helix</keyword>
<evidence type="ECO:0000313" key="3">
    <source>
        <dbReference type="EMBL" id="QSR26438.1"/>
    </source>
</evidence>
<keyword evidence="4" id="KW-1185">Reference proteome</keyword>
<dbReference type="NCBIfam" id="NF008528">
    <property type="entry name" value="PRK11463.1-2"/>
    <property type="match status" value="1"/>
</dbReference>
<feature type="transmembrane region" description="Helical" evidence="2">
    <location>
        <begin position="34"/>
        <end position="54"/>
    </location>
</feature>
<protein>
    <submittedName>
        <fullName evidence="3">Exlusion protein FxsA</fullName>
    </submittedName>
</protein>
<dbReference type="PANTHER" id="PTHR35335">
    <property type="entry name" value="UPF0716 PROTEIN FXSA"/>
    <property type="match status" value="1"/>
</dbReference>
<proteinExistence type="predicted"/>
<evidence type="ECO:0000313" key="4">
    <source>
        <dbReference type="Proteomes" id="UP000662818"/>
    </source>
</evidence>
<evidence type="ECO:0000256" key="1">
    <source>
        <dbReference type="SAM" id="MobiDB-lite"/>
    </source>
</evidence>
<dbReference type="RefSeq" id="WP_207010828.1">
    <property type="nucleotide sequence ID" value="NZ_CP022295.1"/>
</dbReference>
<dbReference type="Proteomes" id="UP000662818">
    <property type="component" value="Chromosome"/>
</dbReference>
<name>A0ABX7PL86_9ACTN</name>
<keyword evidence="2" id="KW-0812">Transmembrane</keyword>
<reference evidence="3 4" key="1">
    <citation type="submission" date="2017-06" db="EMBL/GenBank/DDBJ databases">
        <title>Complete Genome Sequence of the Soil Carbazole-Degrading Bacterium Nocardioides aromaticivorans IC177.</title>
        <authorList>
            <person name="Vejarano F."/>
            <person name="Suzuki-Minakuchi C."/>
            <person name="Ohtsubo Y."/>
            <person name="Tsuda M."/>
            <person name="Okada K."/>
            <person name="Nojiri H."/>
        </authorList>
    </citation>
    <scope>NUCLEOTIDE SEQUENCE [LARGE SCALE GENOMIC DNA]</scope>
    <source>
        <strain evidence="3 4">IC177</strain>
    </source>
</reference>
<dbReference type="InterPro" id="IPR007313">
    <property type="entry name" value="FxsA"/>
</dbReference>
<organism evidence="3 4">
    <name type="scientific">Nocardioides aromaticivorans</name>
    <dbReference type="NCBI Taxonomy" id="200618"/>
    <lineage>
        <taxon>Bacteria</taxon>
        <taxon>Bacillati</taxon>
        <taxon>Actinomycetota</taxon>
        <taxon>Actinomycetes</taxon>
        <taxon>Propionibacteriales</taxon>
        <taxon>Nocardioidaceae</taxon>
        <taxon>Nocardioides</taxon>
    </lineage>
</organism>
<dbReference type="EMBL" id="CP022295">
    <property type="protein sequence ID" value="QSR26438.1"/>
    <property type="molecule type" value="Genomic_DNA"/>
</dbReference>
<evidence type="ECO:0000256" key="2">
    <source>
        <dbReference type="SAM" id="Phobius"/>
    </source>
</evidence>
<dbReference type="PANTHER" id="PTHR35335:SF1">
    <property type="entry name" value="UPF0716 PROTEIN FXSA"/>
    <property type="match status" value="1"/>
</dbReference>
<feature type="transmembrane region" description="Helical" evidence="2">
    <location>
        <begin position="9"/>
        <end position="28"/>
    </location>
</feature>
<feature type="transmembrane region" description="Helical" evidence="2">
    <location>
        <begin position="83"/>
        <end position="108"/>
    </location>
</feature>
<sequence length="159" mass="17297">MSRRGRRAAVLLFLAFVVMPILEIYVLIQVGQAIGPWWTILLLVLDSILGAWLIKREGRRAWQALREQVETGRMPHKELADGALVVLGGAFMLSPGFVTDALGILLILPVTRPLFRGLLVSYAGRQVVRRTGFGPGGFTAPGNGTRPGPEVVQGEVVDD</sequence>
<dbReference type="Pfam" id="PF04186">
    <property type="entry name" value="FxsA"/>
    <property type="match status" value="1"/>
</dbReference>
<gene>
    <name evidence="3" type="ORF">CFH99_12460</name>
</gene>